<reference evidence="2 3" key="1">
    <citation type="submission" date="2018-06" db="EMBL/GenBank/DDBJ databases">
        <authorList>
            <consortium name="Pathogen Informatics"/>
            <person name="Doyle S."/>
        </authorList>
    </citation>
    <scope>NUCLEOTIDE SEQUENCE [LARGE SCALE GENOMIC DNA]</scope>
    <source>
        <strain evidence="2 3">NCTC10661</strain>
    </source>
</reference>
<feature type="region of interest" description="Disordered" evidence="1">
    <location>
        <begin position="64"/>
        <end position="102"/>
    </location>
</feature>
<dbReference type="Proteomes" id="UP000250416">
    <property type="component" value="Unassembled WGS sequence"/>
</dbReference>
<evidence type="ECO:0000313" key="2">
    <source>
        <dbReference type="EMBL" id="SPV19681.1"/>
    </source>
</evidence>
<dbReference type="AlphaFoldDB" id="A0AAE8NED8"/>
<gene>
    <name evidence="2" type="ORF">NCTC10661_03040</name>
</gene>
<name>A0AAE8NED8_BURCE</name>
<organism evidence="2 3">
    <name type="scientific">Burkholderia cepacia</name>
    <name type="common">Pseudomonas cepacia</name>
    <dbReference type="NCBI Taxonomy" id="292"/>
    <lineage>
        <taxon>Bacteria</taxon>
        <taxon>Pseudomonadati</taxon>
        <taxon>Pseudomonadota</taxon>
        <taxon>Betaproteobacteria</taxon>
        <taxon>Burkholderiales</taxon>
        <taxon>Burkholderiaceae</taxon>
        <taxon>Burkholderia</taxon>
        <taxon>Burkholderia cepacia complex</taxon>
    </lineage>
</organism>
<evidence type="ECO:0000313" key="3">
    <source>
        <dbReference type="Proteomes" id="UP000250416"/>
    </source>
</evidence>
<protein>
    <submittedName>
        <fullName evidence="2">Uncharacterized protein</fullName>
    </submittedName>
</protein>
<evidence type="ECO:0000256" key="1">
    <source>
        <dbReference type="SAM" id="MobiDB-lite"/>
    </source>
</evidence>
<sequence>MRRRDDTISLSCRGASRCSYIYFTLGVNAILSTADLHEAGATHAAPAPVLWKSPNVHPASVTVGSRLLQGRGQARTVPHGVRDRNVDADGGQSSAGDTRLPDLHARDRPFAEGPDFGAAAFATLGSHTRHQRDHGHHDSTAPSCEDAHRATAAAYRFSPLPSCSSGTRACEARYRAGSARNCSISAARHPTIRPPSAIARGKVPSCMRL</sequence>
<dbReference type="EMBL" id="UARD01000014">
    <property type="protein sequence ID" value="SPV19681.1"/>
    <property type="molecule type" value="Genomic_DNA"/>
</dbReference>
<comment type="caution">
    <text evidence="2">The sequence shown here is derived from an EMBL/GenBank/DDBJ whole genome shotgun (WGS) entry which is preliminary data.</text>
</comment>
<accession>A0AAE8NED8</accession>
<proteinExistence type="predicted"/>